<dbReference type="InterPro" id="IPR029472">
    <property type="entry name" value="Copia-like_N"/>
</dbReference>
<evidence type="ECO:0000256" key="1">
    <source>
        <dbReference type="SAM" id="MobiDB-lite"/>
    </source>
</evidence>
<evidence type="ECO:0000259" key="2">
    <source>
        <dbReference type="Pfam" id="PF14244"/>
    </source>
</evidence>
<dbReference type="AlphaFoldDB" id="A0AAV3RSA0"/>
<protein>
    <recommendedName>
        <fullName evidence="2">Retrotransposon Copia-like N-terminal domain-containing protein</fullName>
    </recommendedName>
</protein>
<keyword evidence="4" id="KW-1185">Reference proteome</keyword>
<organism evidence="3 4">
    <name type="scientific">Lithospermum erythrorhizon</name>
    <name type="common">Purple gromwell</name>
    <name type="synonym">Lithospermum officinale var. erythrorhizon</name>
    <dbReference type="NCBI Taxonomy" id="34254"/>
    <lineage>
        <taxon>Eukaryota</taxon>
        <taxon>Viridiplantae</taxon>
        <taxon>Streptophyta</taxon>
        <taxon>Embryophyta</taxon>
        <taxon>Tracheophyta</taxon>
        <taxon>Spermatophyta</taxon>
        <taxon>Magnoliopsida</taxon>
        <taxon>eudicotyledons</taxon>
        <taxon>Gunneridae</taxon>
        <taxon>Pentapetalae</taxon>
        <taxon>asterids</taxon>
        <taxon>lamiids</taxon>
        <taxon>Boraginales</taxon>
        <taxon>Boraginaceae</taxon>
        <taxon>Boraginoideae</taxon>
        <taxon>Lithospermeae</taxon>
        <taxon>Lithospermum</taxon>
    </lineage>
</organism>
<dbReference type="EMBL" id="BAABME010011985">
    <property type="protein sequence ID" value="GAA0184558.1"/>
    <property type="molecule type" value="Genomic_DNA"/>
</dbReference>
<reference evidence="3 4" key="1">
    <citation type="submission" date="2024-01" db="EMBL/GenBank/DDBJ databases">
        <title>The complete chloroplast genome sequence of Lithospermum erythrorhizon: insights into the phylogenetic relationship among Boraginaceae species and the maternal lineages of purple gromwells.</title>
        <authorList>
            <person name="Okada T."/>
            <person name="Watanabe K."/>
        </authorList>
    </citation>
    <scope>NUCLEOTIDE SEQUENCE [LARGE SCALE GENOMIC DNA]</scope>
</reference>
<feature type="region of interest" description="Disordered" evidence="1">
    <location>
        <begin position="1"/>
        <end position="35"/>
    </location>
</feature>
<sequence length="100" mass="11006">MTNSTTSSTSAPTNSPHTTPQNYADHTITNRPPPPLIYPPINTTINVKNSVALELTYTNYLNWKKVIRKFLGSKKLLSLVDGTLPCPTNGPPTTRHLDSM</sequence>
<dbReference type="Pfam" id="PF14244">
    <property type="entry name" value="Retrotran_gag_3"/>
    <property type="match status" value="1"/>
</dbReference>
<comment type="caution">
    <text evidence="3">The sequence shown here is derived from an EMBL/GenBank/DDBJ whole genome shotgun (WGS) entry which is preliminary data.</text>
</comment>
<proteinExistence type="predicted"/>
<evidence type="ECO:0000313" key="3">
    <source>
        <dbReference type="EMBL" id="GAA0184558.1"/>
    </source>
</evidence>
<evidence type="ECO:0000313" key="4">
    <source>
        <dbReference type="Proteomes" id="UP001454036"/>
    </source>
</evidence>
<feature type="compositionally biased region" description="Low complexity" evidence="1">
    <location>
        <begin position="1"/>
        <end position="20"/>
    </location>
</feature>
<gene>
    <name evidence="3" type="ORF">LIER_31846</name>
</gene>
<accession>A0AAV3RSA0</accession>
<name>A0AAV3RSA0_LITER</name>
<feature type="domain" description="Retrotransposon Copia-like N-terminal" evidence="2">
    <location>
        <begin position="51"/>
        <end position="87"/>
    </location>
</feature>
<dbReference type="Proteomes" id="UP001454036">
    <property type="component" value="Unassembled WGS sequence"/>
</dbReference>